<keyword evidence="2" id="KW-1185">Reference proteome</keyword>
<dbReference type="Proteomes" id="UP000199360">
    <property type="component" value="Unassembled WGS sequence"/>
</dbReference>
<dbReference type="OrthoDB" id="4261758at2"/>
<dbReference type="STRING" id="745366.GA0070213_103285"/>
<accession>A0A1C5HLQ9</accession>
<evidence type="ECO:0000313" key="1">
    <source>
        <dbReference type="EMBL" id="SCG46843.1"/>
    </source>
</evidence>
<dbReference type="AlphaFoldDB" id="A0A1C5HLQ9"/>
<dbReference type="EMBL" id="FMDM01000003">
    <property type="protein sequence ID" value="SCG46843.1"/>
    <property type="molecule type" value="Genomic_DNA"/>
</dbReference>
<reference evidence="2" key="1">
    <citation type="submission" date="2016-06" db="EMBL/GenBank/DDBJ databases">
        <authorList>
            <person name="Varghese N."/>
            <person name="Submissions Spin"/>
        </authorList>
    </citation>
    <scope>NUCLEOTIDE SEQUENCE [LARGE SCALE GENOMIC DNA]</scope>
    <source>
        <strain evidence="2">DSM 45647</strain>
    </source>
</reference>
<evidence type="ECO:0000313" key="2">
    <source>
        <dbReference type="Proteomes" id="UP000199360"/>
    </source>
</evidence>
<protein>
    <submittedName>
        <fullName evidence="1">Uncharacterized protein</fullName>
    </submittedName>
</protein>
<dbReference type="RefSeq" id="WP_091059402.1">
    <property type="nucleotide sequence ID" value="NZ_FMDM01000003.1"/>
</dbReference>
<name>A0A1C5HLQ9_9ACTN</name>
<organism evidence="1 2">
    <name type="scientific">Micromonospora humi</name>
    <dbReference type="NCBI Taxonomy" id="745366"/>
    <lineage>
        <taxon>Bacteria</taxon>
        <taxon>Bacillati</taxon>
        <taxon>Actinomycetota</taxon>
        <taxon>Actinomycetes</taxon>
        <taxon>Micromonosporales</taxon>
        <taxon>Micromonosporaceae</taxon>
        <taxon>Micromonospora</taxon>
    </lineage>
</organism>
<proteinExistence type="predicted"/>
<gene>
    <name evidence="1" type="ORF">GA0070213_103285</name>
</gene>
<sequence>MVTSYDPDREWEFATHRSGYSRTEPLDLYWELDGDPLTDDWTPDEITAADLWDRWIDQYINHPRRPRPTPYTVTIYWSVQGPGISETAPFRDWTGRDLRRQPEDFLSFYTWPVDPKTGERLQWTRLPVVDKLWQPHGTKGGFIQEHTGWKPSPLQTTVDIDQIAQAAGVKRPKIAE</sequence>